<comment type="caution">
    <text evidence="9">The sequence shown here is derived from an EMBL/GenBank/DDBJ whole genome shotgun (WGS) entry which is preliminary data.</text>
</comment>
<keyword evidence="3" id="KW-0285">Flavoprotein</keyword>
<keyword evidence="5" id="KW-0560">Oxidoreductase</keyword>
<reference evidence="9 10" key="1">
    <citation type="submission" date="2016-05" db="EMBL/GenBank/DDBJ databases">
        <title>Complete genome sequence of Novosphingobium guangzhouense SA925(T).</title>
        <authorList>
            <person name="Sha S."/>
        </authorList>
    </citation>
    <scope>NUCLEOTIDE SEQUENCE [LARGE SCALE GENOMIC DNA]</scope>
    <source>
        <strain evidence="9 10">SA925</strain>
    </source>
</reference>
<dbReference type="InterPro" id="IPR000172">
    <property type="entry name" value="GMC_OxRdtase_N"/>
</dbReference>
<evidence type="ECO:0000313" key="10">
    <source>
        <dbReference type="Proteomes" id="UP000236327"/>
    </source>
</evidence>
<dbReference type="PANTHER" id="PTHR42784">
    <property type="entry name" value="PYRANOSE 2-OXIDASE"/>
    <property type="match status" value="1"/>
</dbReference>
<dbReference type="GO" id="GO:0016614">
    <property type="term" value="F:oxidoreductase activity, acting on CH-OH group of donors"/>
    <property type="evidence" value="ECO:0007669"/>
    <property type="project" value="InterPro"/>
</dbReference>
<dbReference type="Pfam" id="PF05199">
    <property type="entry name" value="GMC_oxred_C"/>
    <property type="match status" value="1"/>
</dbReference>
<dbReference type="GO" id="GO:0050660">
    <property type="term" value="F:flavin adenine dinucleotide binding"/>
    <property type="evidence" value="ECO:0007669"/>
    <property type="project" value="InterPro"/>
</dbReference>
<dbReference type="InterPro" id="IPR051473">
    <property type="entry name" value="P2Ox-like"/>
</dbReference>
<gene>
    <name evidence="9" type="ORF">A8V01_20855</name>
</gene>
<protein>
    <submittedName>
        <fullName evidence="9">Glucose-methanol-choline oxidoreductase</fullName>
    </submittedName>
</protein>
<keyword evidence="4 6" id="KW-0274">FAD</keyword>
<dbReference type="InterPro" id="IPR007867">
    <property type="entry name" value="GMC_OxRtase_C"/>
</dbReference>
<dbReference type="SUPFAM" id="SSF51905">
    <property type="entry name" value="FAD/NAD(P)-binding domain"/>
    <property type="match status" value="1"/>
</dbReference>
<feature type="domain" description="Glucose-methanol-choline oxidoreductase C-terminal" evidence="8">
    <location>
        <begin position="455"/>
        <end position="510"/>
    </location>
</feature>
<evidence type="ECO:0000256" key="5">
    <source>
        <dbReference type="ARBA" id="ARBA00023002"/>
    </source>
</evidence>
<dbReference type="InterPro" id="IPR012132">
    <property type="entry name" value="GMC_OxRdtase"/>
</dbReference>
<accession>A0A2K2FZZ6</accession>
<proteinExistence type="inferred from homology"/>
<comment type="similarity">
    <text evidence="2">Belongs to the GMC oxidoreductase family.</text>
</comment>
<sequence length="521" mass="56899">MGEILERCWDVIVIGTGIGGGTIGRRLAEQGLSVLFIEKGRSGHRAEQNQMAGDEIVDPIARLMRGSWPDPVRARIEGQERRFHAAIGATVGGSSVFYAATLERPEPHDLDDSAERPHPTAGWPISFTRMLPYFDQAQALFEVRGQSDPLTRHPTPNLNHAAAVCEGDARLMEGMRRAGLHPYQLHSAMRGIEGCGSCLGRKCPRPCKLDGRSAGIEPALATGRAAVAECCEVIELRGEGADVTRIVARRDGATLEFTARHVVLAAGALSSPRILLASRSSEWADGCGNARGQVGRYLMFHLNEMFALWPRRGEGYAETAKSIGFRDLYHVEGQRFGMVQAMGLDAGEGEILGYLRSKIDCSPLRRLPGAGHLARIPAKVAAQVLGQAKVFVGLLEDMPYAENRVTIDPDRPGGILIDYSFSAELHQRRKRFRRLIRSSLKQHRKLFLTYQPELNFGHPCGSLRMGSDPAKSVVDARCRVHGMRNLWVADASFMPTSMGVNPSLTIAANALRVGDAILSAQ</sequence>
<dbReference type="Pfam" id="PF00732">
    <property type="entry name" value="GMC_oxred_N"/>
    <property type="match status" value="1"/>
</dbReference>
<feature type="domain" description="Glucose-methanol-choline oxidoreductase N-terminal" evidence="7">
    <location>
        <begin position="37"/>
        <end position="302"/>
    </location>
</feature>
<dbReference type="Gene3D" id="3.50.50.60">
    <property type="entry name" value="FAD/NAD(P)-binding domain"/>
    <property type="match status" value="2"/>
</dbReference>
<evidence type="ECO:0000256" key="2">
    <source>
        <dbReference type="ARBA" id="ARBA00010790"/>
    </source>
</evidence>
<organism evidence="9 10">
    <name type="scientific">Novosphingobium guangzhouense</name>
    <dbReference type="NCBI Taxonomy" id="1850347"/>
    <lineage>
        <taxon>Bacteria</taxon>
        <taxon>Pseudomonadati</taxon>
        <taxon>Pseudomonadota</taxon>
        <taxon>Alphaproteobacteria</taxon>
        <taxon>Sphingomonadales</taxon>
        <taxon>Sphingomonadaceae</taxon>
        <taxon>Novosphingobium</taxon>
    </lineage>
</organism>
<dbReference type="Proteomes" id="UP000236327">
    <property type="component" value="Unassembled WGS sequence"/>
</dbReference>
<evidence type="ECO:0000313" key="9">
    <source>
        <dbReference type="EMBL" id="PNU04353.1"/>
    </source>
</evidence>
<comment type="cofactor">
    <cofactor evidence="1 6">
        <name>FAD</name>
        <dbReference type="ChEBI" id="CHEBI:57692"/>
    </cofactor>
</comment>
<evidence type="ECO:0000256" key="4">
    <source>
        <dbReference type="ARBA" id="ARBA00022827"/>
    </source>
</evidence>
<dbReference type="AlphaFoldDB" id="A0A2K2FZZ6"/>
<dbReference type="PANTHER" id="PTHR42784:SF1">
    <property type="entry name" value="PYRANOSE 2-OXIDASE"/>
    <property type="match status" value="1"/>
</dbReference>
<evidence type="ECO:0000256" key="6">
    <source>
        <dbReference type="PIRSR" id="PIRSR000137-2"/>
    </source>
</evidence>
<dbReference type="PIRSF" id="PIRSF000137">
    <property type="entry name" value="Alcohol_oxidase"/>
    <property type="match status" value="1"/>
</dbReference>
<dbReference type="OrthoDB" id="9798604at2"/>
<evidence type="ECO:0000259" key="8">
    <source>
        <dbReference type="Pfam" id="PF05199"/>
    </source>
</evidence>
<keyword evidence="10" id="KW-1185">Reference proteome</keyword>
<evidence type="ECO:0000256" key="1">
    <source>
        <dbReference type="ARBA" id="ARBA00001974"/>
    </source>
</evidence>
<evidence type="ECO:0000256" key="3">
    <source>
        <dbReference type="ARBA" id="ARBA00022630"/>
    </source>
</evidence>
<dbReference type="InterPro" id="IPR036188">
    <property type="entry name" value="FAD/NAD-bd_sf"/>
</dbReference>
<feature type="binding site" evidence="6">
    <location>
        <position position="233"/>
    </location>
    <ligand>
        <name>FAD</name>
        <dbReference type="ChEBI" id="CHEBI:57692"/>
    </ligand>
</feature>
<evidence type="ECO:0000259" key="7">
    <source>
        <dbReference type="Pfam" id="PF00732"/>
    </source>
</evidence>
<name>A0A2K2FZZ6_9SPHN</name>
<dbReference type="EMBL" id="LYMM01000037">
    <property type="protein sequence ID" value="PNU04353.1"/>
    <property type="molecule type" value="Genomic_DNA"/>
</dbReference>